<feature type="region of interest" description="Disordered" evidence="1">
    <location>
        <begin position="1423"/>
        <end position="1469"/>
    </location>
</feature>
<evidence type="ECO:0000313" key="3">
    <source>
        <dbReference type="Proteomes" id="UP000244173"/>
    </source>
</evidence>
<dbReference type="NCBIfam" id="TIGR01643">
    <property type="entry name" value="YD_repeat_2x"/>
    <property type="match status" value="1"/>
</dbReference>
<dbReference type="InterPro" id="IPR031325">
    <property type="entry name" value="RHS_repeat"/>
</dbReference>
<evidence type="ECO:0000313" key="2">
    <source>
        <dbReference type="EMBL" id="AVY95523.1"/>
    </source>
</evidence>
<keyword evidence="3" id="KW-1185">Reference proteome</keyword>
<name>A0A2S0PDX0_9NEIS</name>
<gene>
    <name evidence="2" type="ORF">DAI18_16810</name>
</gene>
<dbReference type="RefSeq" id="WP_107889983.1">
    <property type="nucleotide sequence ID" value="NZ_CP028519.1"/>
</dbReference>
<dbReference type="Proteomes" id="UP000244173">
    <property type="component" value="Chromosome"/>
</dbReference>
<organism evidence="2 3">
    <name type="scientific">Microvirgula aerodenitrificans</name>
    <dbReference type="NCBI Taxonomy" id="57480"/>
    <lineage>
        <taxon>Bacteria</taxon>
        <taxon>Pseudomonadati</taxon>
        <taxon>Pseudomonadota</taxon>
        <taxon>Betaproteobacteria</taxon>
        <taxon>Neisseriales</taxon>
        <taxon>Aquaspirillaceae</taxon>
        <taxon>Microvirgula</taxon>
    </lineage>
</organism>
<dbReference type="Gene3D" id="2.180.10.10">
    <property type="entry name" value="RHS repeat-associated core"/>
    <property type="match status" value="2"/>
</dbReference>
<dbReference type="KEGG" id="maer:DAI18_16810"/>
<sequence>MLFDSNVFNMIDWFADGVEPRTGMYIRTIPIATLPSNSIQGPILNFILYFNQFNNIDYGFGVGWEMSLSHIDSNADGTRTLVLSNGNRYRILSESGSTVTLQYKVTRNFNFVKDSADTYRVINKDGSIETIQNGRVSKITAPNGKAILFAWNADNAFTITDSSGATLVSSKWASNTHIVTTPQCTLNLQFSDPATSPVRALLKVLEGSGKTLTLLYEMTSQIHNTSYYCLSGFTSILSYYQNETLTYTLLAGPPGIPASVMAVSVRDTFWFNQKKKDKTEKISIKTNYAYMLANYLGYPLTEAWTTGVDNLEKNHSFEFEIAASTGGTRIISRRYNNFYLPISLTPLEPDQTPFTPRNGKLTSYSYALNTGQDQGIDAQSPAFSLPTETHLTRLGIGDKKELVSTTSTVYHAYDSDGNLSTHTSIEGIVTRYTYYPAEGQTLDDTVLCPADPNGFVNYISSMTITPGKEAGTVTSPVKKYEYQYKQISTLPMVVRTQEVFYDTSSPDVSARNYLLQKKYGYEEKDPVFTGALISMEVSKPAPGKDDKGKPIVIYLTTRTATAYSLGTNPSQQATVAISSTITGFDGSTKSTSTSHLSRTGATWSSTDENNLTTTYEYDALGRVVKKHYPWGPLGTEIATDSTSYSAANSAVTTQTTREAFKKKATMDGFGNIVSEYYITEQEIDKKIIATFFEMKRNTYNNLMQLVESTDYDYTLEKKLISTERTIYQWNIYDDLIKKKSPDKSQLSYVYDYYNNTASATQSAGLYRQISFFNAQNQLVTQKRINLFKNPLNTQADQTDSFTYDGYGRQITTTSDIDENLTYTYDAFDRAMTKKGSVSGTQQIDYAPHSTAELATRLTVDRKVMGTSGYDGIDRLTSSTVNLVQSTNDYSGSTSLTQPREVRYQNGRVFSYTYNASLGQVVSRHVRQTPASTTNVGVRSFSYQEKTGLLASSYCSNVNTSYNRTLGYDTFGNLSRDDVNQDVLSHISPEKCETRILSTVRGKPLSIDIILTHSASTDDPLNIRKTYTYTAADGSIDQIEILVNDTLRSRSKFLRNTDGFVTNIDSYCWITEDYYSRIQLRKKYGAYGLITEVKYVFSDGKNTKPITVYNATYNKRNTLQMLKLQVQTINCTENYTYDRTGFLTEWKVTGDLMLENEYAKNIISQTFAQDTSGNLRKVTTTAATGGNRSNYYYDITGSKLSEITNTDVNAVDRAGLDYPREIKLEQDAEGHVVKETIGDTVRTFSYLGEDNFSDIITSTGSTQSASTYCYNPSGKIIKTRHIEDGQPSYQSRFYAEGEIIADVSYSEITNPLLPPRKKSCQIYHRINGDILFITLADTDSTDRKSLYFTTFSCLNQLNGSQLAIGQYERAYTNEYAPALSIKAFYRYHINGQNPYGFTFNIKSQQVLVERGIYKKYPKGNMALWRKTPPAVGPTRGPDPSDPDTGQPAAAPAPRPEDPERSSEAPRSTPV</sequence>
<proteinExistence type="predicted"/>
<reference evidence="2 3" key="1">
    <citation type="submission" date="2018-04" db="EMBL/GenBank/DDBJ databases">
        <title>Denitrifier Microvirgula.</title>
        <authorList>
            <person name="Anderson E."/>
            <person name="Jang J."/>
            <person name="Ishii S."/>
        </authorList>
    </citation>
    <scope>NUCLEOTIDE SEQUENCE [LARGE SCALE GENOMIC DNA]</scope>
    <source>
        <strain evidence="2 3">BE2.4</strain>
    </source>
</reference>
<evidence type="ECO:0000256" key="1">
    <source>
        <dbReference type="SAM" id="MobiDB-lite"/>
    </source>
</evidence>
<accession>A0A2S0PDX0</accession>
<dbReference type="InterPro" id="IPR006530">
    <property type="entry name" value="YD"/>
</dbReference>
<dbReference type="Pfam" id="PF05593">
    <property type="entry name" value="RHS_repeat"/>
    <property type="match status" value="1"/>
</dbReference>
<feature type="compositionally biased region" description="Basic and acidic residues" evidence="1">
    <location>
        <begin position="1453"/>
        <end position="1462"/>
    </location>
</feature>
<dbReference type="OrthoDB" id="8579288at2"/>
<dbReference type="EMBL" id="CP028519">
    <property type="protein sequence ID" value="AVY95523.1"/>
    <property type="molecule type" value="Genomic_DNA"/>
</dbReference>
<protein>
    <recommendedName>
        <fullName evidence="4">RHS repeat protein</fullName>
    </recommendedName>
</protein>
<evidence type="ECO:0008006" key="4">
    <source>
        <dbReference type="Google" id="ProtNLM"/>
    </source>
</evidence>